<dbReference type="GO" id="GO:0005886">
    <property type="term" value="C:plasma membrane"/>
    <property type="evidence" value="ECO:0007669"/>
    <property type="project" value="UniProtKB-SubCell"/>
</dbReference>
<feature type="transmembrane region" description="Helical" evidence="8">
    <location>
        <begin position="317"/>
        <end position="343"/>
    </location>
</feature>
<dbReference type="InterPro" id="IPR003838">
    <property type="entry name" value="ABC3_permease_C"/>
</dbReference>
<protein>
    <submittedName>
        <fullName evidence="10">ABC transporter permease</fullName>
    </submittedName>
</protein>
<dbReference type="PANTHER" id="PTHR30572">
    <property type="entry name" value="MEMBRANE COMPONENT OF TRANSPORTER-RELATED"/>
    <property type="match status" value="1"/>
</dbReference>
<proteinExistence type="inferred from homology"/>
<evidence type="ECO:0000313" key="11">
    <source>
        <dbReference type="Proteomes" id="UP000176005"/>
    </source>
</evidence>
<feature type="transmembrane region" description="Helical" evidence="8">
    <location>
        <begin position="824"/>
        <end position="843"/>
    </location>
</feature>
<evidence type="ECO:0000256" key="8">
    <source>
        <dbReference type="SAM" id="Phobius"/>
    </source>
</evidence>
<feature type="transmembrane region" description="Helical" evidence="8">
    <location>
        <begin position="787"/>
        <end position="812"/>
    </location>
</feature>
<reference evidence="10 11" key="1">
    <citation type="journal article" date="2016" name="Front. Microbiol.">
        <title>Comparative Genomics Analysis of Streptomyces Species Reveals Their Adaptation to the Marine Environment and Their Diversity at the Genomic Level.</title>
        <authorList>
            <person name="Tian X."/>
            <person name="Zhang Z."/>
            <person name="Yang T."/>
            <person name="Chen M."/>
            <person name="Li J."/>
            <person name="Chen F."/>
            <person name="Yang J."/>
            <person name="Li W."/>
            <person name="Zhang B."/>
            <person name="Zhang Z."/>
            <person name="Wu J."/>
            <person name="Zhang C."/>
            <person name="Long L."/>
            <person name="Xiao J."/>
        </authorList>
    </citation>
    <scope>NUCLEOTIDE SEQUENCE [LARGE SCALE GENOMIC DNA]</scope>
    <source>
        <strain evidence="10 11">SCSIO 10429</strain>
    </source>
</reference>
<evidence type="ECO:0000256" key="1">
    <source>
        <dbReference type="ARBA" id="ARBA00004651"/>
    </source>
</evidence>
<dbReference type="PATRIC" id="fig|518642.10.peg.5693"/>
<feature type="transmembrane region" description="Helical" evidence="8">
    <location>
        <begin position="735"/>
        <end position="760"/>
    </location>
</feature>
<evidence type="ECO:0000256" key="2">
    <source>
        <dbReference type="ARBA" id="ARBA00022475"/>
    </source>
</evidence>
<accession>A0A1E7KXN1</accession>
<keyword evidence="3 8" id="KW-0812">Transmembrane</keyword>
<keyword evidence="4 8" id="KW-1133">Transmembrane helix</keyword>
<comment type="caution">
    <text evidence="10">The sequence shown here is derived from an EMBL/GenBank/DDBJ whole genome shotgun (WGS) entry which is preliminary data.</text>
</comment>
<dbReference type="EMBL" id="LJGW01000409">
    <property type="protein sequence ID" value="OEV08676.1"/>
    <property type="molecule type" value="Genomic_DNA"/>
</dbReference>
<sequence>MLRTAVRNLLVHRLRFALPALAVLLGVAFVSGSLMYTESVRDGQALVQRESRPDVSVAVRAAEPDGAGLGSGGGGTDADADEPVRLDGQLLERLRALPGVSGARGTVEGRALLVGRDGELVGDAYRSTGVNWVPDAHGDDPRYPLHAGRGPRTSGEIALDERAAHDAGYAVGDRVRVVVGGTARDARLTGTFTTRDSGPALGGAVTAFSASTAARHFAAPGRYTQITLTAEQGVSQAQLAQRAGKLLPRGAEAVTRTALDAEAVPEDPKLTYILLSFAAVALGVSVFLVANTFAMLSAARRRQHALLRTVGATRRQVLRLVLAEAGLVGVLASAAGYGLGIGVAEALNGLFGAVEGPGAPVRMFAAAPLLAAFGVGTGVTMVAAWVPARRAASVPPVAALGTGVPPAARTRRLRDIAGSLVTAAGALLLYDAASGDENLLYAAVPVLLTGLIVLTPLLASGFARLLRPPLVRVAGVRGRLAVENARRNPRRTAATATALMIGLSLVTAVTVGAFSLQEKVEQEAREGMAADLRITPVDFADVGADTAERIATLPDAEAVTALVPVTLGLPGGDTLGATAVDARAAARLHQVRVRAGSLARLGHGIAVTSATAAERGWHVGSRARVTTDGGVPGGDGGHDGGGRRARTMPVVAVYDGPEALSPALVSDRLLGGERGDASAQQRPYVVSVLAQAAHGRIGALREAIRTTLDNPALLVHDRAAAEAEAVRPVKPLLNLLYALLSVTVLIGVLGVVNTLGMAVAERVREIGLLRAVGLDRKGVRSVFRLEAVLIALLGSALGLASGCVIGAAAVAAQGSEVLFPWGRLAAFLAASTATGVLASVLPARRAAAVPTIEALTSDTE</sequence>
<evidence type="ECO:0000256" key="6">
    <source>
        <dbReference type="ARBA" id="ARBA00038076"/>
    </source>
</evidence>
<dbReference type="Proteomes" id="UP000176005">
    <property type="component" value="Unassembled WGS sequence"/>
</dbReference>
<feature type="transmembrane region" description="Helical" evidence="8">
    <location>
        <begin position="363"/>
        <end position="386"/>
    </location>
</feature>
<feature type="transmembrane region" description="Helical" evidence="8">
    <location>
        <begin position="272"/>
        <end position="296"/>
    </location>
</feature>
<gene>
    <name evidence="10" type="ORF">AN218_25505</name>
</gene>
<feature type="domain" description="ABC3 transporter permease C-terminal" evidence="9">
    <location>
        <begin position="276"/>
        <end position="396"/>
    </location>
</feature>
<keyword evidence="2" id="KW-1003">Cell membrane</keyword>
<evidence type="ECO:0000313" key="10">
    <source>
        <dbReference type="EMBL" id="OEV08676.1"/>
    </source>
</evidence>
<feature type="transmembrane region" description="Helical" evidence="8">
    <location>
        <begin position="416"/>
        <end position="433"/>
    </location>
</feature>
<comment type="subcellular location">
    <subcellularLocation>
        <location evidence="1">Cell membrane</location>
        <topology evidence="1">Multi-pass membrane protein</topology>
    </subcellularLocation>
</comment>
<feature type="transmembrane region" description="Helical" evidence="8">
    <location>
        <begin position="439"/>
        <end position="459"/>
    </location>
</feature>
<evidence type="ECO:0000256" key="5">
    <source>
        <dbReference type="ARBA" id="ARBA00023136"/>
    </source>
</evidence>
<feature type="transmembrane region" description="Helical" evidence="8">
    <location>
        <begin position="496"/>
        <end position="516"/>
    </location>
</feature>
<comment type="similarity">
    <text evidence="6">Belongs to the ABC-4 integral membrane protein family.</text>
</comment>
<keyword evidence="11" id="KW-1185">Reference proteome</keyword>
<feature type="compositionally biased region" description="Gly residues" evidence="7">
    <location>
        <begin position="67"/>
        <end position="76"/>
    </location>
</feature>
<keyword evidence="5 8" id="KW-0472">Membrane</keyword>
<feature type="domain" description="ABC3 transporter permease C-terminal" evidence="9">
    <location>
        <begin position="739"/>
        <end position="847"/>
    </location>
</feature>
<evidence type="ECO:0000256" key="3">
    <source>
        <dbReference type="ARBA" id="ARBA00022692"/>
    </source>
</evidence>
<organism evidence="10 11">
    <name type="scientific">Streptomyces nanshensis</name>
    <dbReference type="NCBI Taxonomy" id="518642"/>
    <lineage>
        <taxon>Bacteria</taxon>
        <taxon>Bacillati</taxon>
        <taxon>Actinomycetota</taxon>
        <taxon>Actinomycetes</taxon>
        <taxon>Kitasatosporales</taxon>
        <taxon>Streptomycetaceae</taxon>
        <taxon>Streptomyces</taxon>
    </lineage>
</organism>
<feature type="region of interest" description="Disordered" evidence="7">
    <location>
        <begin position="62"/>
        <end position="81"/>
    </location>
</feature>
<dbReference type="GO" id="GO:0022857">
    <property type="term" value="F:transmembrane transporter activity"/>
    <property type="evidence" value="ECO:0007669"/>
    <property type="project" value="TreeGrafter"/>
</dbReference>
<evidence type="ECO:0000259" key="9">
    <source>
        <dbReference type="Pfam" id="PF02687"/>
    </source>
</evidence>
<evidence type="ECO:0000256" key="4">
    <source>
        <dbReference type="ARBA" id="ARBA00022989"/>
    </source>
</evidence>
<evidence type="ECO:0000256" key="7">
    <source>
        <dbReference type="SAM" id="MobiDB-lite"/>
    </source>
</evidence>
<dbReference type="AlphaFoldDB" id="A0A1E7KXN1"/>
<name>A0A1E7KXN1_9ACTN</name>
<feature type="region of interest" description="Disordered" evidence="7">
    <location>
        <begin position="623"/>
        <end position="644"/>
    </location>
</feature>
<dbReference type="PANTHER" id="PTHR30572:SF4">
    <property type="entry name" value="ABC TRANSPORTER PERMEASE YTRF"/>
    <property type="match status" value="1"/>
</dbReference>
<dbReference type="InterPro" id="IPR050250">
    <property type="entry name" value="Macrolide_Exporter_MacB"/>
</dbReference>
<dbReference type="Pfam" id="PF02687">
    <property type="entry name" value="FtsX"/>
    <property type="match status" value="2"/>
</dbReference>